<dbReference type="InterPro" id="IPR049278">
    <property type="entry name" value="MS_channel_C"/>
</dbReference>
<evidence type="ECO:0000256" key="6">
    <source>
        <dbReference type="ARBA" id="ARBA00023136"/>
    </source>
</evidence>
<dbReference type="EMBL" id="JAZHOG010000008">
    <property type="protein sequence ID" value="MEJ8568561.1"/>
    <property type="molecule type" value="Genomic_DNA"/>
</dbReference>
<evidence type="ECO:0000256" key="4">
    <source>
        <dbReference type="ARBA" id="ARBA00022692"/>
    </source>
</evidence>
<name>A0AAW9RFL9_9GAMM</name>
<dbReference type="GO" id="GO:0005886">
    <property type="term" value="C:plasma membrane"/>
    <property type="evidence" value="ECO:0007669"/>
    <property type="project" value="UniProtKB-SubCell"/>
</dbReference>
<dbReference type="Pfam" id="PF00924">
    <property type="entry name" value="MS_channel_2nd"/>
    <property type="match status" value="1"/>
</dbReference>
<evidence type="ECO:0000256" key="7">
    <source>
        <dbReference type="RuleBase" id="RU369025"/>
    </source>
</evidence>
<dbReference type="Gene3D" id="2.30.30.60">
    <property type="match status" value="1"/>
</dbReference>
<dbReference type="SUPFAM" id="SSF82861">
    <property type="entry name" value="Mechanosensitive channel protein MscS (YggB), transmembrane region"/>
    <property type="match status" value="1"/>
</dbReference>
<keyword evidence="7" id="KW-0997">Cell inner membrane</keyword>
<dbReference type="GO" id="GO:0008381">
    <property type="term" value="F:mechanosensitive monoatomic ion channel activity"/>
    <property type="evidence" value="ECO:0007669"/>
    <property type="project" value="InterPro"/>
</dbReference>
<feature type="transmembrane region" description="Helical" evidence="7">
    <location>
        <begin position="85"/>
        <end position="104"/>
    </location>
</feature>
<dbReference type="InterPro" id="IPR006686">
    <property type="entry name" value="MscS_channel_CS"/>
</dbReference>
<evidence type="ECO:0000259" key="10">
    <source>
        <dbReference type="Pfam" id="PF21088"/>
    </source>
</evidence>
<dbReference type="Pfam" id="PF21082">
    <property type="entry name" value="MS_channel_3rd"/>
    <property type="match status" value="1"/>
</dbReference>
<dbReference type="Gene3D" id="3.30.70.100">
    <property type="match status" value="1"/>
</dbReference>
<dbReference type="InterPro" id="IPR023408">
    <property type="entry name" value="MscS_beta-dom_sf"/>
</dbReference>
<feature type="domain" description="Mechanosensitive ion channel MscS" evidence="8">
    <location>
        <begin position="106"/>
        <end position="172"/>
    </location>
</feature>
<dbReference type="Proteomes" id="UP001359886">
    <property type="component" value="Unassembled WGS sequence"/>
</dbReference>
<keyword evidence="4 7" id="KW-0812">Transmembrane</keyword>
<evidence type="ECO:0000259" key="8">
    <source>
        <dbReference type="Pfam" id="PF00924"/>
    </source>
</evidence>
<gene>
    <name evidence="11" type="ORF">V3330_13090</name>
</gene>
<evidence type="ECO:0000256" key="1">
    <source>
        <dbReference type="ARBA" id="ARBA00004651"/>
    </source>
</evidence>
<dbReference type="PANTHER" id="PTHR30221:SF1">
    <property type="entry name" value="SMALL-CONDUCTANCE MECHANOSENSITIVE CHANNEL"/>
    <property type="match status" value="1"/>
</dbReference>
<comment type="subunit">
    <text evidence="7">Homoheptamer.</text>
</comment>
<dbReference type="PANTHER" id="PTHR30221">
    <property type="entry name" value="SMALL-CONDUCTANCE MECHANOSENSITIVE CHANNEL"/>
    <property type="match status" value="1"/>
</dbReference>
<evidence type="ECO:0000256" key="2">
    <source>
        <dbReference type="ARBA" id="ARBA00008017"/>
    </source>
</evidence>
<keyword evidence="7" id="KW-0407">Ion channel</keyword>
<dbReference type="Pfam" id="PF05552">
    <property type="entry name" value="MS_channel_1st_1"/>
    <property type="match status" value="1"/>
</dbReference>
<keyword evidence="7" id="KW-0813">Transport</keyword>
<dbReference type="InterPro" id="IPR008910">
    <property type="entry name" value="MSC_TM_helix"/>
</dbReference>
<dbReference type="AlphaFoldDB" id="A0AAW9RFL9"/>
<sequence length="280" mass="30779">MDSVKEYLLSEELLPQLTDWVINLVFAIVIYLVGKWIAAMLVRWLERLMKSREVDETLVAFLTNLLYAILLTAVILAALDQLGLPVTSLVAVVGAAGLAIGLAMKDSLGNFASGIMLVLFRPFSKGDFIEAAGVSGTVEEVRIFNTVLVTPDNKQVVIPNGQVAADPIVNYSAKDERRVDMEFGVGYEDDLKTAREVLERICRDHALVLDEPATKIFVKSLGDSSVNFAVRPWVKTADYWTVWGDLLETGKVELEAAGCSIPFPQRDVHLFQSDTGSDSN</sequence>
<comment type="caution">
    <text evidence="7">Lacks conserved residue(s) required for the propagation of feature annotation.</text>
</comment>
<feature type="domain" description="Mechanosensitive ion channel MscS C-terminal" evidence="9">
    <location>
        <begin position="179"/>
        <end position="260"/>
    </location>
</feature>
<dbReference type="InterPro" id="IPR049142">
    <property type="entry name" value="MS_channel_1st"/>
</dbReference>
<dbReference type="InterPro" id="IPR045275">
    <property type="entry name" value="MscS_archaea/bacteria_type"/>
</dbReference>
<evidence type="ECO:0000313" key="11">
    <source>
        <dbReference type="EMBL" id="MEJ8568561.1"/>
    </source>
</evidence>
<comment type="caution">
    <text evidence="11">The sequence shown here is derived from an EMBL/GenBank/DDBJ whole genome shotgun (WGS) entry which is preliminary data.</text>
</comment>
<protein>
    <recommendedName>
        <fullName evidence="7">Small-conductance mechanosensitive channel</fullName>
    </recommendedName>
</protein>
<dbReference type="RefSeq" id="WP_354695882.1">
    <property type="nucleotide sequence ID" value="NZ_JAZHOG010000008.1"/>
</dbReference>
<comment type="subcellular location">
    <subcellularLocation>
        <location evidence="7">Cell inner membrane</location>
        <topology evidence="7">Multi-pass membrane protein</topology>
    </subcellularLocation>
    <subcellularLocation>
        <location evidence="1">Cell membrane</location>
        <topology evidence="1">Multi-pass membrane protein</topology>
    </subcellularLocation>
</comment>
<dbReference type="PROSITE" id="PS01246">
    <property type="entry name" value="UPF0003"/>
    <property type="match status" value="1"/>
</dbReference>
<dbReference type="SUPFAM" id="SSF82689">
    <property type="entry name" value="Mechanosensitive channel protein MscS (YggB), C-terminal domain"/>
    <property type="match status" value="1"/>
</dbReference>
<dbReference type="InterPro" id="IPR010920">
    <property type="entry name" value="LSM_dom_sf"/>
</dbReference>
<dbReference type="InterPro" id="IPR011066">
    <property type="entry name" value="MscS_channel_C_sf"/>
</dbReference>
<evidence type="ECO:0000256" key="3">
    <source>
        <dbReference type="ARBA" id="ARBA00022475"/>
    </source>
</evidence>
<accession>A0AAW9RFL9</accession>
<evidence type="ECO:0000313" key="12">
    <source>
        <dbReference type="Proteomes" id="UP001359886"/>
    </source>
</evidence>
<reference evidence="11 12" key="1">
    <citation type="submission" date="2024-02" db="EMBL/GenBank/DDBJ databases">
        <title>A novel Wenzhouxiangellaceae bacterium, isolated from coastal sediments.</title>
        <authorList>
            <person name="Du Z.-J."/>
            <person name="Ye Y.-Q."/>
            <person name="Zhang X.-Y."/>
        </authorList>
    </citation>
    <scope>NUCLEOTIDE SEQUENCE [LARGE SCALE GENOMIC DNA]</scope>
    <source>
        <strain evidence="11 12">CH-27</strain>
    </source>
</reference>
<keyword evidence="7" id="KW-0406">Ion transport</keyword>
<evidence type="ECO:0000256" key="5">
    <source>
        <dbReference type="ARBA" id="ARBA00022989"/>
    </source>
</evidence>
<dbReference type="Gene3D" id="1.10.287.1260">
    <property type="match status" value="1"/>
</dbReference>
<dbReference type="Pfam" id="PF21088">
    <property type="entry name" value="MS_channel_1st"/>
    <property type="match status" value="1"/>
</dbReference>
<feature type="domain" description="Mechanosensitive ion channel transmembrane helices 2/3" evidence="10">
    <location>
        <begin position="64"/>
        <end position="105"/>
    </location>
</feature>
<comment type="similarity">
    <text evidence="2 7">Belongs to the MscS (TC 1.A.23) family.</text>
</comment>
<dbReference type="SUPFAM" id="SSF50182">
    <property type="entry name" value="Sm-like ribonucleoproteins"/>
    <property type="match status" value="1"/>
</dbReference>
<keyword evidence="3" id="KW-1003">Cell membrane</keyword>
<comment type="function">
    <text evidence="7">Mechanosensitive channel that participates in the regulation of osmotic pressure changes within the cell, opening in response to stretch forces in the membrane lipid bilayer, without the need for other proteins. Contributes to normal resistance to hypoosmotic shock. Forms an ion channel of 1.0 nanosiemens conductance with a slight preference for anions.</text>
</comment>
<evidence type="ECO:0000259" key="9">
    <source>
        <dbReference type="Pfam" id="PF21082"/>
    </source>
</evidence>
<organism evidence="11 12">
    <name type="scientific">Elongatibacter sediminis</name>
    <dbReference type="NCBI Taxonomy" id="3119006"/>
    <lineage>
        <taxon>Bacteria</taxon>
        <taxon>Pseudomonadati</taxon>
        <taxon>Pseudomonadota</taxon>
        <taxon>Gammaproteobacteria</taxon>
        <taxon>Chromatiales</taxon>
        <taxon>Wenzhouxiangellaceae</taxon>
        <taxon>Elongatibacter</taxon>
    </lineage>
</organism>
<keyword evidence="5 7" id="KW-1133">Transmembrane helix</keyword>
<feature type="transmembrane region" description="Helical" evidence="7">
    <location>
        <begin position="57"/>
        <end position="79"/>
    </location>
</feature>
<feature type="transmembrane region" description="Helical" evidence="7">
    <location>
        <begin position="20"/>
        <end position="45"/>
    </location>
</feature>
<keyword evidence="12" id="KW-1185">Reference proteome</keyword>
<keyword evidence="6 7" id="KW-0472">Membrane</keyword>
<dbReference type="InterPro" id="IPR011014">
    <property type="entry name" value="MscS_channel_TM-2"/>
</dbReference>
<dbReference type="InterPro" id="IPR006685">
    <property type="entry name" value="MscS_channel_2nd"/>
</dbReference>
<proteinExistence type="inferred from homology"/>